<dbReference type="InterPro" id="IPR036514">
    <property type="entry name" value="SGNH_hydro_sf"/>
</dbReference>
<dbReference type="PANTHER" id="PTHR14209:SF19">
    <property type="entry name" value="ISOAMYL ACETATE-HYDROLYZING ESTERASE 1 HOMOLOG"/>
    <property type="match status" value="1"/>
</dbReference>
<dbReference type="PANTHER" id="PTHR14209">
    <property type="entry name" value="ISOAMYL ACETATE-HYDROLYZING ESTERASE 1"/>
    <property type="match status" value="1"/>
</dbReference>
<reference evidence="1 2" key="1">
    <citation type="journal article" date="2014" name="PLoS ONE">
        <title>De novo Genome Assembly of the Fungal Plant Pathogen Pyrenophora semeniperda.</title>
        <authorList>
            <person name="Soliai M.M."/>
            <person name="Meyer S.E."/>
            <person name="Udall J.A."/>
            <person name="Elzinga D.E."/>
            <person name="Hermansen R.A."/>
            <person name="Bodily P.M."/>
            <person name="Hart A.A."/>
            <person name="Coleman C.E."/>
        </authorList>
    </citation>
    <scope>NUCLEOTIDE SEQUENCE [LARGE SCALE GENOMIC DNA]</scope>
    <source>
        <strain evidence="1 2">CCB06</strain>
        <tissue evidence="1">Mycelium</tissue>
    </source>
</reference>
<gene>
    <name evidence="1" type="ORF">GMOD_00007766</name>
</gene>
<dbReference type="OrthoDB" id="671439at2759"/>
<dbReference type="InterPro" id="IPR045136">
    <property type="entry name" value="Iah1-like"/>
</dbReference>
<dbReference type="SUPFAM" id="SSF52266">
    <property type="entry name" value="SGNH hydrolase"/>
    <property type="match status" value="1"/>
</dbReference>
<organism evidence="1 2">
    <name type="scientific">Pyrenophora seminiperda CCB06</name>
    <dbReference type="NCBI Taxonomy" id="1302712"/>
    <lineage>
        <taxon>Eukaryota</taxon>
        <taxon>Fungi</taxon>
        <taxon>Dikarya</taxon>
        <taxon>Ascomycota</taxon>
        <taxon>Pezizomycotina</taxon>
        <taxon>Dothideomycetes</taxon>
        <taxon>Pleosporomycetidae</taxon>
        <taxon>Pleosporales</taxon>
        <taxon>Pleosporineae</taxon>
        <taxon>Pleosporaceae</taxon>
        <taxon>Pyrenophora</taxon>
    </lineage>
</organism>
<dbReference type="AlphaFoldDB" id="A0A3M7ME70"/>
<dbReference type="InterPro" id="IPR001087">
    <property type="entry name" value="GDSL"/>
</dbReference>
<sequence>MPEPAMHPDLLRGPTNSPRARDIYEVLQLLFQMPEIVLFGDSLTEWSFSGGTQGFGFFLRQQYKDKELQFLFSYSISWALCLSTLFTPTSRQTCRAANMASTTVQAPLPEMVVFGASMAQWSFEEQTQGYGWFLEKMYTGKARVVNEGIDRSGVIQRPLGLFMLICLAGYTTSRIKSDFDRIITRATSPGATPTLLFTIFIGANDACIMGDTPIVPWSVFSDNIRTFLDTILTEQAMEDTKIVIITPPPINTTLVEKTEGSTAEDIEYMNAFRREGPRFKTYMNKKRYAEGIMQIADEYAETERVVGLNFWKDIVDAMLKEEGAEYDEDMPPGCGLLGSKNFPRGWFTDGLHLDIKGYSVLSKGLFELVTTKWPELAPEKL</sequence>
<dbReference type="Pfam" id="PF00657">
    <property type="entry name" value="Lipase_GDSL"/>
    <property type="match status" value="1"/>
</dbReference>
<dbReference type="GO" id="GO:0016788">
    <property type="term" value="F:hydrolase activity, acting on ester bonds"/>
    <property type="evidence" value="ECO:0007669"/>
    <property type="project" value="InterPro"/>
</dbReference>
<evidence type="ECO:0000313" key="2">
    <source>
        <dbReference type="Proteomes" id="UP000265663"/>
    </source>
</evidence>
<keyword evidence="1" id="KW-0378">Hydrolase</keyword>
<keyword evidence="2" id="KW-1185">Reference proteome</keyword>
<dbReference type="Proteomes" id="UP000265663">
    <property type="component" value="Unassembled WGS sequence"/>
</dbReference>
<proteinExistence type="predicted"/>
<protein>
    <submittedName>
        <fullName evidence="1">GDSL Lipase Acylhydrolase family</fullName>
    </submittedName>
</protein>
<accession>A0A3M7ME70</accession>
<name>A0A3M7ME70_9PLEO</name>
<dbReference type="EMBL" id="KE747833">
    <property type="protein sequence ID" value="RMZ72742.1"/>
    <property type="molecule type" value="Genomic_DNA"/>
</dbReference>
<dbReference type="Gene3D" id="3.40.50.1110">
    <property type="entry name" value="SGNH hydrolase"/>
    <property type="match status" value="1"/>
</dbReference>
<evidence type="ECO:0000313" key="1">
    <source>
        <dbReference type="EMBL" id="RMZ72742.1"/>
    </source>
</evidence>